<evidence type="ECO:0000313" key="2">
    <source>
        <dbReference type="Proteomes" id="UP000287651"/>
    </source>
</evidence>
<gene>
    <name evidence="1" type="ORF">B296_00040342</name>
</gene>
<accession>A0A426ZQK3</accession>
<dbReference type="EMBL" id="AMZH03005482">
    <property type="protein sequence ID" value="RRT66297.1"/>
    <property type="molecule type" value="Genomic_DNA"/>
</dbReference>
<name>A0A426ZQK3_ENSVE</name>
<organism evidence="1 2">
    <name type="scientific">Ensete ventricosum</name>
    <name type="common">Abyssinian banana</name>
    <name type="synonym">Musa ensete</name>
    <dbReference type="NCBI Taxonomy" id="4639"/>
    <lineage>
        <taxon>Eukaryota</taxon>
        <taxon>Viridiplantae</taxon>
        <taxon>Streptophyta</taxon>
        <taxon>Embryophyta</taxon>
        <taxon>Tracheophyta</taxon>
        <taxon>Spermatophyta</taxon>
        <taxon>Magnoliopsida</taxon>
        <taxon>Liliopsida</taxon>
        <taxon>Zingiberales</taxon>
        <taxon>Musaceae</taxon>
        <taxon>Ensete</taxon>
    </lineage>
</organism>
<dbReference type="Proteomes" id="UP000287651">
    <property type="component" value="Unassembled WGS sequence"/>
</dbReference>
<sequence>MTYLDILLQGAPGAPRQSQHGVSGQLNATNSDRTIACHPLKQLPASILALNKYRMALLRIPLLKKQGVASTSSRDVCARCTGRPPKVLDKH</sequence>
<evidence type="ECO:0000313" key="1">
    <source>
        <dbReference type="EMBL" id="RRT66297.1"/>
    </source>
</evidence>
<dbReference type="AlphaFoldDB" id="A0A426ZQK3"/>
<proteinExistence type="predicted"/>
<comment type="caution">
    <text evidence="1">The sequence shown here is derived from an EMBL/GenBank/DDBJ whole genome shotgun (WGS) entry which is preliminary data.</text>
</comment>
<protein>
    <submittedName>
        <fullName evidence="1">Uncharacterized protein</fullName>
    </submittedName>
</protein>
<reference evidence="1 2" key="1">
    <citation type="journal article" date="2014" name="Agronomy (Basel)">
        <title>A Draft Genome Sequence for Ensete ventricosum, the Drought-Tolerant Tree Against Hunger.</title>
        <authorList>
            <person name="Harrison J."/>
            <person name="Moore K.A."/>
            <person name="Paszkiewicz K."/>
            <person name="Jones T."/>
            <person name="Grant M."/>
            <person name="Ambacheew D."/>
            <person name="Muzemil S."/>
            <person name="Studholme D.J."/>
        </authorList>
    </citation>
    <scope>NUCLEOTIDE SEQUENCE [LARGE SCALE GENOMIC DNA]</scope>
</reference>